<keyword evidence="11" id="KW-1185">Reference proteome</keyword>
<dbReference type="Pfam" id="PF11744">
    <property type="entry name" value="ALMT"/>
    <property type="match status" value="1"/>
</dbReference>
<reference evidence="10 11" key="1">
    <citation type="submission" date="2024-01" db="EMBL/GenBank/DDBJ databases">
        <title>The genomes of 5 underutilized Papilionoideae crops provide insights into root nodulation and disease resistanc.</title>
        <authorList>
            <person name="Yuan L."/>
        </authorList>
    </citation>
    <scope>NUCLEOTIDE SEQUENCE [LARGE SCALE GENOMIC DNA]</scope>
    <source>
        <strain evidence="10">ZHUSHIDOU_FW_LH</strain>
        <tissue evidence="10">Leaf</tissue>
    </source>
</reference>
<feature type="transmembrane region" description="Helical" evidence="9">
    <location>
        <begin position="128"/>
        <end position="146"/>
    </location>
</feature>
<organism evidence="10 11">
    <name type="scientific">Crotalaria pallida</name>
    <name type="common">Smooth rattlebox</name>
    <name type="synonym">Crotalaria striata</name>
    <dbReference type="NCBI Taxonomy" id="3830"/>
    <lineage>
        <taxon>Eukaryota</taxon>
        <taxon>Viridiplantae</taxon>
        <taxon>Streptophyta</taxon>
        <taxon>Embryophyta</taxon>
        <taxon>Tracheophyta</taxon>
        <taxon>Spermatophyta</taxon>
        <taxon>Magnoliopsida</taxon>
        <taxon>eudicotyledons</taxon>
        <taxon>Gunneridae</taxon>
        <taxon>Pentapetalae</taxon>
        <taxon>rosids</taxon>
        <taxon>fabids</taxon>
        <taxon>Fabales</taxon>
        <taxon>Fabaceae</taxon>
        <taxon>Papilionoideae</taxon>
        <taxon>50 kb inversion clade</taxon>
        <taxon>genistoids sensu lato</taxon>
        <taxon>core genistoids</taxon>
        <taxon>Crotalarieae</taxon>
        <taxon>Crotalaria</taxon>
    </lineage>
</organism>
<feature type="transmembrane region" description="Helical" evidence="9">
    <location>
        <begin position="270"/>
        <end position="292"/>
    </location>
</feature>
<comment type="caution">
    <text evidence="10">The sequence shown here is derived from an EMBL/GenBank/DDBJ whole genome shotgun (WGS) entry which is preliminary data.</text>
</comment>
<evidence type="ECO:0008006" key="12">
    <source>
        <dbReference type="Google" id="ProtNLM"/>
    </source>
</evidence>
<dbReference type="AlphaFoldDB" id="A0AAN9I9V4"/>
<evidence type="ECO:0000256" key="5">
    <source>
        <dbReference type="ARBA" id="ARBA00022989"/>
    </source>
</evidence>
<gene>
    <name evidence="10" type="ORF">RIF29_23279</name>
</gene>
<keyword evidence="8" id="KW-0407">Ion channel</keyword>
<evidence type="ECO:0000256" key="9">
    <source>
        <dbReference type="SAM" id="Phobius"/>
    </source>
</evidence>
<proteinExistence type="inferred from homology"/>
<evidence type="ECO:0000256" key="7">
    <source>
        <dbReference type="ARBA" id="ARBA00023136"/>
    </source>
</evidence>
<evidence type="ECO:0000256" key="1">
    <source>
        <dbReference type="ARBA" id="ARBA00004141"/>
    </source>
</evidence>
<keyword evidence="6" id="KW-0406">Ion transport</keyword>
<evidence type="ECO:0000313" key="11">
    <source>
        <dbReference type="Proteomes" id="UP001372338"/>
    </source>
</evidence>
<evidence type="ECO:0000256" key="6">
    <source>
        <dbReference type="ARBA" id="ARBA00023065"/>
    </source>
</evidence>
<comment type="similarity">
    <text evidence="2">Belongs to the aromatic acid exporter (TC 2.A.85) family.</text>
</comment>
<keyword evidence="7 9" id="KW-0472">Membrane</keyword>
<dbReference type="PANTHER" id="PTHR31086">
    <property type="entry name" value="ALUMINUM-ACTIVATED MALATE TRANSPORTER 10"/>
    <property type="match status" value="1"/>
</dbReference>
<dbReference type="GO" id="GO:0016020">
    <property type="term" value="C:membrane"/>
    <property type="evidence" value="ECO:0007669"/>
    <property type="project" value="UniProtKB-SubCell"/>
</dbReference>
<evidence type="ECO:0000256" key="4">
    <source>
        <dbReference type="ARBA" id="ARBA00022692"/>
    </source>
</evidence>
<feature type="transmembrane region" description="Helical" evidence="9">
    <location>
        <begin position="239"/>
        <end position="258"/>
    </location>
</feature>
<evidence type="ECO:0000256" key="2">
    <source>
        <dbReference type="ARBA" id="ARBA00007079"/>
    </source>
</evidence>
<evidence type="ECO:0000313" key="10">
    <source>
        <dbReference type="EMBL" id="KAK7270264.1"/>
    </source>
</evidence>
<dbReference type="GO" id="GO:0034220">
    <property type="term" value="P:monoatomic ion transmembrane transport"/>
    <property type="evidence" value="ECO:0007669"/>
    <property type="project" value="UniProtKB-KW"/>
</dbReference>
<name>A0AAN9I9V4_CROPI</name>
<keyword evidence="3" id="KW-0813">Transport</keyword>
<dbReference type="EMBL" id="JAYWIO010000004">
    <property type="protein sequence ID" value="KAK7270264.1"/>
    <property type="molecule type" value="Genomic_DNA"/>
</dbReference>
<evidence type="ECO:0000256" key="8">
    <source>
        <dbReference type="ARBA" id="ARBA00023303"/>
    </source>
</evidence>
<dbReference type="GO" id="GO:0015743">
    <property type="term" value="P:malate transport"/>
    <property type="evidence" value="ECO:0007669"/>
    <property type="project" value="InterPro"/>
</dbReference>
<sequence length="514" mass="57377">MSIIIKQIKPKWRCCEKTILHVSVIALIYVFHYESLQPKFQIPRVKKENKRIEGSSDKLEMDSSTSHVISITSGEEIISNREEDNKTFRFSLSLFPSIISIIRDKRIHCMASHLRDKQKKNEHVTKRIIHSIKVGISLVLVSLLYLVDPLYEQVGENAMWAIMTVVVIFEFSAGATLGKGLNRGMGTILGGGLGCIAAVLAQNFGVVGNSIIIAISIFIFGSIGTYFRLVPSIKKRYEYGVMIFILTYNLILVSGVRSDQKVWDLARERLLTILMGFIMCICVNLFVFPLWASDELHDSTVSRFQDLANTIQGCLDEYVKSASQKENQPAASFSVCQSLLNSKSKDELLANFAKWEPWHGKFGFSYPWEKYLNIGEVLRELAAIILAFGGSLQASKQPVEMALVSQTVQLELCEAIGSRVVWALRELGDSMKQMRKCEADTRITPKLKAARAELSLVISMSKISALENNDALAVASFVFLLKEVVDKVEELSKEVEQVGNIAGFCTHSTPVSSS</sequence>
<dbReference type="Proteomes" id="UP001372338">
    <property type="component" value="Unassembled WGS sequence"/>
</dbReference>
<feature type="transmembrane region" description="Helical" evidence="9">
    <location>
        <begin position="184"/>
        <end position="201"/>
    </location>
</feature>
<accession>A0AAN9I9V4</accession>
<keyword evidence="4 9" id="KW-0812">Transmembrane</keyword>
<evidence type="ECO:0000256" key="3">
    <source>
        <dbReference type="ARBA" id="ARBA00022448"/>
    </source>
</evidence>
<comment type="subcellular location">
    <subcellularLocation>
        <location evidence="1">Membrane</location>
        <topology evidence="1">Multi-pass membrane protein</topology>
    </subcellularLocation>
</comment>
<feature type="transmembrane region" description="Helical" evidence="9">
    <location>
        <begin position="207"/>
        <end position="227"/>
    </location>
</feature>
<protein>
    <recommendedName>
        <fullName evidence="12">Aluminum-activated malate transporter</fullName>
    </recommendedName>
</protein>
<dbReference type="InterPro" id="IPR020966">
    <property type="entry name" value="ALMT"/>
</dbReference>
<feature type="transmembrane region" description="Helical" evidence="9">
    <location>
        <begin position="158"/>
        <end position="177"/>
    </location>
</feature>
<keyword evidence="5 9" id="KW-1133">Transmembrane helix</keyword>